<reference evidence="2" key="1">
    <citation type="submission" date="2016-09" db="EMBL/GenBank/DDBJ databases">
        <authorList>
            <person name="Varghese N."/>
            <person name="Submissions S."/>
        </authorList>
    </citation>
    <scope>NUCLEOTIDE SEQUENCE [LARGE SCALE GENOMIC DNA]</scope>
    <source>
        <strain evidence="2">JS23</strain>
    </source>
</reference>
<dbReference type="RefSeq" id="WP_091904650.1">
    <property type="nucleotide sequence ID" value="NZ_FNLO01000002.1"/>
</dbReference>
<proteinExistence type="predicted"/>
<dbReference type="PANTHER" id="PTHR47328">
    <property type="match status" value="1"/>
</dbReference>
<dbReference type="Pfam" id="PF01042">
    <property type="entry name" value="Ribonuc_L-PSP"/>
    <property type="match status" value="1"/>
</dbReference>
<dbReference type="PANTHER" id="PTHR47328:SF1">
    <property type="entry name" value="RUTC FAMILY PROTEIN YOAB"/>
    <property type="match status" value="1"/>
</dbReference>
<evidence type="ECO:0000313" key="2">
    <source>
        <dbReference type="Proteomes" id="UP000243719"/>
    </source>
</evidence>
<evidence type="ECO:0000313" key="1">
    <source>
        <dbReference type="EMBL" id="SDV46846.1"/>
    </source>
</evidence>
<dbReference type="InterPro" id="IPR035959">
    <property type="entry name" value="RutC-like_sf"/>
</dbReference>
<dbReference type="SUPFAM" id="SSF55298">
    <property type="entry name" value="YjgF-like"/>
    <property type="match status" value="1"/>
</dbReference>
<dbReference type="InterPro" id="IPR006175">
    <property type="entry name" value="YjgF/YER057c/UK114"/>
</dbReference>
<sequence length="117" mass="12439">MSATIQRFQTNSRMSQVVIANGFAFLSGQVPDTAGASITQQTQEVLGKIDALLKAHGIGHDRLVSANVWLGDASQFGEFNAVWDAWVPEGQAPTRACVQSPLMKPGCDVEVAIVALV</sequence>
<dbReference type="EMBL" id="FNLO01000002">
    <property type="protein sequence ID" value="SDV46846.1"/>
    <property type="molecule type" value="Genomic_DNA"/>
</dbReference>
<name>A0A1H2PLE8_9BURK</name>
<gene>
    <name evidence="1" type="ORF">SAMN05216551_10235</name>
</gene>
<accession>A0A1H2PLE8</accession>
<dbReference type="OrthoDB" id="6899345at2"/>
<protein>
    <submittedName>
        <fullName evidence="1">Enamine deaminase RidA, house cleaning of reactive enamine intermediates, YjgF/YER057c/UK114 family</fullName>
    </submittedName>
</protein>
<dbReference type="AlphaFoldDB" id="A0A1H2PLE8"/>
<organism evidence="1 2">
    <name type="scientific">Chitinasiproducens palmae</name>
    <dbReference type="NCBI Taxonomy" id="1770053"/>
    <lineage>
        <taxon>Bacteria</taxon>
        <taxon>Pseudomonadati</taxon>
        <taxon>Pseudomonadota</taxon>
        <taxon>Betaproteobacteria</taxon>
        <taxon>Burkholderiales</taxon>
        <taxon>Burkholderiaceae</taxon>
        <taxon>Chitinasiproducens</taxon>
    </lineage>
</organism>
<dbReference type="Proteomes" id="UP000243719">
    <property type="component" value="Unassembled WGS sequence"/>
</dbReference>
<dbReference type="Gene3D" id="3.30.1330.40">
    <property type="entry name" value="RutC-like"/>
    <property type="match status" value="1"/>
</dbReference>
<dbReference type="InterPro" id="IPR035709">
    <property type="entry name" value="YoaB-like"/>
</dbReference>
<dbReference type="STRING" id="1770053.SAMN05216551_10235"/>
<dbReference type="CDD" id="cd06150">
    <property type="entry name" value="YjgF_YER057c_UK114_like_2"/>
    <property type="match status" value="1"/>
</dbReference>
<keyword evidence="2" id="KW-1185">Reference proteome</keyword>